<organism evidence="1 2">
    <name type="scientific">Nephila pilipes</name>
    <name type="common">Giant wood spider</name>
    <name type="synonym">Nephila maculata</name>
    <dbReference type="NCBI Taxonomy" id="299642"/>
    <lineage>
        <taxon>Eukaryota</taxon>
        <taxon>Metazoa</taxon>
        <taxon>Ecdysozoa</taxon>
        <taxon>Arthropoda</taxon>
        <taxon>Chelicerata</taxon>
        <taxon>Arachnida</taxon>
        <taxon>Araneae</taxon>
        <taxon>Araneomorphae</taxon>
        <taxon>Entelegynae</taxon>
        <taxon>Araneoidea</taxon>
        <taxon>Nephilidae</taxon>
        <taxon>Nephila</taxon>
    </lineage>
</organism>
<sequence length="88" mass="10586">MVKITHLLKPRFRNYNPDHTENASGLYSDPIADKVIMKLFEPLLVKSYFHQYQSRDSIPHRKVTRGESHVNLRYQKEMQGWRKDEKRS</sequence>
<accession>A0A8X6QJ16</accession>
<evidence type="ECO:0000313" key="2">
    <source>
        <dbReference type="Proteomes" id="UP000887013"/>
    </source>
</evidence>
<protein>
    <submittedName>
        <fullName evidence="1">Uncharacterized protein</fullName>
    </submittedName>
</protein>
<name>A0A8X6QJ16_NEPPI</name>
<evidence type="ECO:0000313" key="1">
    <source>
        <dbReference type="EMBL" id="GFU16264.1"/>
    </source>
</evidence>
<dbReference type="Proteomes" id="UP000887013">
    <property type="component" value="Unassembled WGS sequence"/>
</dbReference>
<dbReference type="EMBL" id="BMAW01126326">
    <property type="protein sequence ID" value="GFU16264.1"/>
    <property type="molecule type" value="Genomic_DNA"/>
</dbReference>
<comment type="caution">
    <text evidence="1">The sequence shown here is derived from an EMBL/GenBank/DDBJ whole genome shotgun (WGS) entry which is preliminary data.</text>
</comment>
<reference evidence="1" key="1">
    <citation type="submission" date="2020-08" db="EMBL/GenBank/DDBJ databases">
        <title>Multicomponent nature underlies the extraordinary mechanical properties of spider dragline silk.</title>
        <authorList>
            <person name="Kono N."/>
            <person name="Nakamura H."/>
            <person name="Mori M."/>
            <person name="Yoshida Y."/>
            <person name="Ohtoshi R."/>
            <person name="Malay A.D."/>
            <person name="Moran D.A.P."/>
            <person name="Tomita M."/>
            <person name="Numata K."/>
            <person name="Arakawa K."/>
        </authorList>
    </citation>
    <scope>NUCLEOTIDE SEQUENCE</scope>
</reference>
<keyword evidence="2" id="KW-1185">Reference proteome</keyword>
<gene>
    <name evidence="1" type="ORF">NPIL_689431</name>
</gene>
<dbReference type="AlphaFoldDB" id="A0A8X6QJ16"/>
<proteinExistence type="predicted"/>